<dbReference type="InterPro" id="IPR001661">
    <property type="entry name" value="Glyco_hydro_37"/>
</dbReference>
<feature type="signal peptide" evidence="3">
    <location>
        <begin position="1"/>
        <end position="20"/>
    </location>
</feature>
<dbReference type="PRINTS" id="PR00744">
    <property type="entry name" value="GLHYDRLASE37"/>
</dbReference>
<keyword evidence="5" id="KW-1185">Reference proteome</keyword>
<protein>
    <submittedName>
        <fullName evidence="4">Alpha,alpha-trehalase TreF</fullName>
    </submittedName>
</protein>
<dbReference type="SUPFAM" id="SSF48208">
    <property type="entry name" value="Six-hairpin glycosidases"/>
    <property type="match status" value="1"/>
</dbReference>
<dbReference type="PROSITE" id="PS00928">
    <property type="entry name" value="TREHALASE_2"/>
    <property type="match status" value="1"/>
</dbReference>
<dbReference type="PANTHER" id="PTHR23403">
    <property type="entry name" value="TREHALASE"/>
    <property type="match status" value="1"/>
</dbReference>
<keyword evidence="2" id="KW-0326">Glycosidase</keyword>
<evidence type="ECO:0000313" key="4">
    <source>
        <dbReference type="EMBL" id="GAA4314627.1"/>
    </source>
</evidence>
<dbReference type="Proteomes" id="UP001500582">
    <property type="component" value="Unassembled WGS sequence"/>
</dbReference>
<accession>A0ABP8G069</accession>
<dbReference type="NCBIfam" id="NF009773">
    <property type="entry name" value="PRK13270.1"/>
    <property type="match status" value="1"/>
</dbReference>
<comment type="caution">
    <text evidence="4">The sequence shown here is derived from an EMBL/GenBank/DDBJ whole genome shotgun (WGS) entry which is preliminary data.</text>
</comment>
<name>A0ABP8G069_9SPHI</name>
<gene>
    <name evidence="4" type="primary">treF</name>
    <name evidence="4" type="ORF">GCM10023149_10840</name>
</gene>
<dbReference type="InterPro" id="IPR018232">
    <property type="entry name" value="Glyco_hydro_37_CS"/>
</dbReference>
<organism evidence="4 5">
    <name type="scientific">Mucilaginibacter gynuensis</name>
    <dbReference type="NCBI Taxonomy" id="1302236"/>
    <lineage>
        <taxon>Bacteria</taxon>
        <taxon>Pseudomonadati</taxon>
        <taxon>Bacteroidota</taxon>
        <taxon>Sphingobacteriia</taxon>
        <taxon>Sphingobacteriales</taxon>
        <taxon>Sphingobacteriaceae</taxon>
        <taxon>Mucilaginibacter</taxon>
    </lineage>
</organism>
<dbReference type="EMBL" id="BAABFT010000002">
    <property type="protein sequence ID" value="GAA4314627.1"/>
    <property type="molecule type" value="Genomic_DNA"/>
</dbReference>
<evidence type="ECO:0000256" key="3">
    <source>
        <dbReference type="SAM" id="SignalP"/>
    </source>
</evidence>
<sequence length="529" mass="60009">MKYRLLIIAFVILFSACKQGGTGTTNTKETLKKSSPRELFPELFEAVQSSGIFPDSKTFTDCTPKRSPADIIKDYKAQKDKPGFKLKAFVAHNFGFPATAANKYKSGKESVEAHIEQLWDVLARKTDKYDASSSLISLPNPYIVPGGRFREVYYWDSYFTMLGLKQSGRVSMIEYMVNNFAWLIRNYGFIPNGNRTYYLTRSQPPYFSLMVQLLMQSKPSKADSVLTANKDALEKEYRFWMDDKKANVMVSAHVVHLPGGAVLNRFYDSGDWPREEAYTEDIATAAASGRAKPEVYRQLRSGAESGWDFSSRWFADEETLKTIRTTDIVPVDLNCLLYNLELLLAHATQLDNNEKACGDFTAKAEKRKQAIIKYCWDAKTGWYRDYNWKQAKQSTQLTLAGVYPLFFKIASQEQSGLMAKVLQKKFLKPGGLVTTLAFTHQQWDAPNGWAPLQWVAIEGLKNYQQQALSNEIASRWSRTNIRVFKQTGKLLEKYNVIDTTLIAGGGEYPTQDGFGWTNGVLISILKQKP</sequence>
<reference evidence="5" key="1">
    <citation type="journal article" date="2019" name="Int. J. Syst. Evol. Microbiol.">
        <title>The Global Catalogue of Microorganisms (GCM) 10K type strain sequencing project: providing services to taxonomists for standard genome sequencing and annotation.</title>
        <authorList>
            <consortium name="The Broad Institute Genomics Platform"/>
            <consortium name="The Broad Institute Genome Sequencing Center for Infectious Disease"/>
            <person name="Wu L."/>
            <person name="Ma J."/>
        </authorList>
    </citation>
    <scope>NUCLEOTIDE SEQUENCE [LARGE SCALE GENOMIC DNA]</scope>
    <source>
        <strain evidence="5">JCM 17705</strain>
    </source>
</reference>
<evidence type="ECO:0000313" key="5">
    <source>
        <dbReference type="Proteomes" id="UP001500582"/>
    </source>
</evidence>
<feature type="chain" id="PRO_5046217965" evidence="3">
    <location>
        <begin position="21"/>
        <end position="529"/>
    </location>
</feature>
<dbReference type="PROSITE" id="PS00927">
    <property type="entry name" value="TREHALASE_1"/>
    <property type="match status" value="1"/>
</dbReference>
<dbReference type="InterPro" id="IPR012341">
    <property type="entry name" value="6hp_glycosidase-like_sf"/>
</dbReference>
<dbReference type="Gene3D" id="1.50.10.10">
    <property type="match status" value="1"/>
</dbReference>
<dbReference type="PROSITE" id="PS51257">
    <property type="entry name" value="PROKAR_LIPOPROTEIN"/>
    <property type="match status" value="1"/>
</dbReference>
<dbReference type="InterPro" id="IPR008928">
    <property type="entry name" value="6-hairpin_glycosidase_sf"/>
</dbReference>
<keyword evidence="1" id="KW-0378">Hydrolase</keyword>
<proteinExistence type="predicted"/>
<keyword evidence="3" id="KW-0732">Signal</keyword>
<evidence type="ECO:0000256" key="2">
    <source>
        <dbReference type="ARBA" id="ARBA00023295"/>
    </source>
</evidence>
<dbReference type="Pfam" id="PF01204">
    <property type="entry name" value="Trehalase"/>
    <property type="match status" value="1"/>
</dbReference>
<dbReference type="NCBIfam" id="NF009774">
    <property type="entry name" value="PRK13271.1"/>
    <property type="match status" value="1"/>
</dbReference>
<evidence type="ECO:0000256" key="1">
    <source>
        <dbReference type="ARBA" id="ARBA00022801"/>
    </source>
</evidence>
<dbReference type="PANTHER" id="PTHR23403:SF1">
    <property type="entry name" value="TREHALASE"/>
    <property type="match status" value="1"/>
</dbReference>